<dbReference type="Proteomes" id="UP000260844">
    <property type="component" value="Unassembled WGS sequence"/>
</dbReference>
<organism evidence="3 4">
    <name type="scientific">Bacteroides uniformis</name>
    <dbReference type="NCBI Taxonomy" id="820"/>
    <lineage>
        <taxon>Bacteria</taxon>
        <taxon>Pseudomonadati</taxon>
        <taxon>Bacteroidota</taxon>
        <taxon>Bacteroidia</taxon>
        <taxon>Bacteroidales</taxon>
        <taxon>Bacteroidaceae</taxon>
        <taxon>Bacteroides</taxon>
    </lineage>
</organism>
<keyword evidence="3" id="KW-0808">Transferase</keyword>
<evidence type="ECO:0000313" key="4">
    <source>
        <dbReference type="Proteomes" id="UP000260844"/>
    </source>
</evidence>
<reference evidence="3 4" key="1">
    <citation type="submission" date="2018-08" db="EMBL/GenBank/DDBJ databases">
        <title>A genome reference for cultivated species of the human gut microbiota.</title>
        <authorList>
            <person name="Zou Y."/>
            <person name="Xue W."/>
            <person name="Luo G."/>
        </authorList>
    </citation>
    <scope>NUCLEOTIDE SEQUENCE [LARGE SCALE GENOMIC DNA]</scope>
    <source>
        <strain evidence="3 4">TM04-30</strain>
    </source>
</reference>
<evidence type="ECO:0000313" key="3">
    <source>
        <dbReference type="EMBL" id="RGJ94308.1"/>
    </source>
</evidence>
<accession>A0A8B2Z2F5</accession>
<reference evidence="2 5" key="2">
    <citation type="submission" date="2022-10" db="EMBL/GenBank/DDBJ databases">
        <title>Human gut microbiome strain richness.</title>
        <authorList>
            <person name="Chen-Liaw A."/>
        </authorList>
    </citation>
    <scope>NUCLEOTIDE SEQUENCE [LARGE SCALE GENOMIC DNA]</scope>
    <source>
        <strain evidence="2 5">D53st1_B1_D53t1_180928</strain>
    </source>
</reference>
<evidence type="ECO:0000313" key="5">
    <source>
        <dbReference type="Proteomes" id="UP001215818"/>
    </source>
</evidence>
<comment type="caution">
    <text evidence="3">The sequence shown here is derived from an EMBL/GenBank/DDBJ whole genome shotgun (WGS) entry which is preliminary data.</text>
</comment>
<dbReference type="Gene3D" id="3.40.50.2000">
    <property type="entry name" value="Glycogen Phosphorylase B"/>
    <property type="match status" value="2"/>
</dbReference>
<evidence type="ECO:0000313" key="2">
    <source>
        <dbReference type="EMBL" id="MDC1793199.1"/>
    </source>
</evidence>
<dbReference type="InterPro" id="IPR001296">
    <property type="entry name" value="Glyco_trans_1"/>
</dbReference>
<dbReference type="EMBL" id="JAQNRK010000002">
    <property type="protein sequence ID" value="MDC1793199.1"/>
    <property type="molecule type" value="Genomic_DNA"/>
</dbReference>
<dbReference type="SUPFAM" id="SSF53756">
    <property type="entry name" value="UDP-Glycosyltransferase/glycogen phosphorylase"/>
    <property type="match status" value="1"/>
</dbReference>
<name>A0A8B2Z2F5_BACUN</name>
<proteinExistence type="predicted"/>
<dbReference type="Proteomes" id="UP001215818">
    <property type="component" value="Unassembled WGS sequence"/>
</dbReference>
<protein>
    <submittedName>
        <fullName evidence="3">Glycosyltransferase</fullName>
    </submittedName>
</protein>
<dbReference type="EMBL" id="QSPV01000005">
    <property type="protein sequence ID" value="RGJ94308.1"/>
    <property type="molecule type" value="Genomic_DNA"/>
</dbReference>
<feature type="domain" description="Glycosyl transferase family 1" evidence="1">
    <location>
        <begin position="170"/>
        <end position="326"/>
    </location>
</feature>
<dbReference type="Pfam" id="PF00534">
    <property type="entry name" value="Glycos_transf_1"/>
    <property type="match status" value="1"/>
</dbReference>
<dbReference type="RefSeq" id="WP_117689007.1">
    <property type="nucleotide sequence ID" value="NZ_CALNHV010000002.1"/>
</dbReference>
<gene>
    <name evidence="3" type="ORF">DXD40_08060</name>
    <name evidence="2" type="ORF">POY73_03505</name>
</gene>
<evidence type="ECO:0000259" key="1">
    <source>
        <dbReference type="Pfam" id="PF00534"/>
    </source>
</evidence>
<dbReference type="PANTHER" id="PTHR12526">
    <property type="entry name" value="GLYCOSYLTRANSFERASE"/>
    <property type="match status" value="1"/>
</dbReference>
<dbReference type="GO" id="GO:0016757">
    <property type="term" value="F:glycosyltransferase activity"/>
    <property type="evidence" value="ECO:0007669"/>
    <property type="project" value="InterPro"/>
</dbReference>
<dbReference type="AlphaFoldDB" id="A0A8B2Z2F5"/>
<sequence>MNILILMDMPLFPYRIYAYNELSNRGYDLTVISVSDEDTRYDLPLKFEHIRLEKKAIGGFVKLEHFSQIEPNKYDVIVVDPNLRMLDYYQFYRNKYWDKLIGWGHHKGCTTGNKLAEKFRFAFFKKFKALVFYDYQTRDEYLEHGFEPKQSYVANNTQYVNLSMVDLKANRDSFIYVGRIQERKAVGLALEAFALTKLATKNNYLKFKVVGGGDSSQLKELCCQLGIENDVIFTGPIHDEKKLAEVFNSAYGYVSPGHVGLGVLHSLAFGVPVITCNDCKHSLEVVNCKEDNSFLVGFDKYSIAQAMATLCTDEKQFSKMSSAAHKYYRQYCTIDKMVDGVDDAIKHIVSLWKK</sequence>